<evidence type="ECO:0000256" key="7">
    <source>
        <dbReference type="ARBA" id="ARBA00022832"/>
    </source>
</evidence>
<evidence type="ECO:0000256" key="16">
    <source>
        <dbReference type="ARBA" id="ARBA00066910"/>
    </source>
</evidence>
<evidence type="ECO:0000256" key="19">
    <source>
        <dbReference type="SAM" id="Coils"/>
    </source>
</evidence>
<keyword evidence="11" id="KW-0472">Membrane</keyword>
<dbReference type="GO" id="GO:0004092">
    <property type="term" value="F:carnitine O-acetyltransferase activity"/>
    <property type="evidence" value="ECO:0007669"/>
    <property type="project" value="UniProtKB-EC"/>
</dbReference>
<keyword evidence="6" id="KW-0999">Mitochondrion inner membrane</keyword>
<evidence type="ECO:0000256" key="12">
    <source>
        <dbReference type="ARBA" id="ARBA00023140"/>
    </source>
</evidence>
<evidence type="ECO:0000256" key="3">
    <source>
        <dbReference type="ARBA" id="ARBA00005232"/>
    </source>
</evidence>
<evidence type="ECO:0000256" key="8">
    <source>
        <dbReference type="ARBA" id="ARBA00022946"/>
    </source>
</evidence>
<comment type="function">
    <text evidence="15">Carnitine acetylase is specific for short chain fatty acids. Carnitine acetylase seems to affect the flux through the pyruvate dehydrogenase complex. It may be involved as well in the transport of acetyl-CoA into mitochondria.</text>
</comment>
<evidence type="ECO:0000256" key="1">
    <source>
        <dbReference type="ARBA" id="ARBA00004275"/>
    </source>
</evidence>
<keyword evidence="5" id="KW-0808">Transferase</keyword>
<proteinExistence type="inferred from homology"/>
<dbReference type="Proteomes" id="UP001215280">
    <property type="component" value="Unassembled WGS sequence"/>
</dbReference>
<evidence type="ECO:0000256" key="13">
    <source>
        <dbReference type="ARBA" id="ARBA00023315"/>
    </source>
</evidence>
<protein>
    <recommendedName>
        <fullName evidence="17">Carnitine O-acetyltransferase, mitochondrial</fullName>
        <ecNumber evidence="16">2.3.1.7</ecNumber>
    </recommendedName>
</protein>
<evidence type="ECO:0000256" key="5">
    <source>
        <dbReference type="ARBA" id="ARBA00022679"/>
    </source>
</evidence>
<keyword evidence="8" id="KW-0809">Transit peptide</keyword>
<dbReference type="InterPro" id="IPR000542">
    <property type="entry name" value="Carn_acyl_trans"/>
</dbReference>
<organism evidence="21 22">
    <name type="scientific">Mycena maculata</name>
    <dbReference type="NCBI Taxonomy" id="230809"/>
    <lineage>
        <taxon>Eukaryota</taxon>
        <taxon>Fungi</taxon>
        <taxon>Dikarya</taxon>
        <taxon>Basidiomycota</taxon>
        <taxon>Agaricomycotina</taxon>
        <taxon>Agaricomycetes</taxon>
        <taxon>Agaricomycetidae</taxon>
        <taxon>Agaricales</taxon>
        <taxon>Marasmiineae</taxon>
        <taxon>Mycenaceae</taxon>
        <taxon>Mycena</taxon>
    </lineage>
</organism>
<dbReference type="FunFam" id="3.30.559.70:FF:000007">
    <property type="entry name" value="Carnitine O-acetyltransferase, mitochondrial"/>
    <property type="match status" value="1"/>
</dbReference>
<gene>
    <name evidence="21" type="ORF">DFH07DRAFT_874759</name>
</gene>
<keyword evidence="19" id="KW-0175">Coiled coil</keyword>
<feature type="domain" description="Choline/carnitine acyltransferase" evidence="20">
    <location>
        <begin position="50"/>
        <end position="603"/>
    </location>
</feature>
<comment type="similarity">
    <text evidence="3">Belongs to the carnitine/choline acetyltransferase family.</text>
</comment>
<dbReference type="GO" id="GO:0005777">
    <property type="term" value="C:peroxisome"/>
    <property type="evidence" value="ECO:0007669"/>
    <property type="project" value="UniProtKB-SubCell"/>
</dbReference>
<evidence type="ECO:0000256" key="2">
    <source>
        <dbReference type="ARBA" id="ARBA00004443"/>
    </source>
</evidence>
<evidence type="ECO:0000256" key="6">
    <source>
        <dbReference type="ARBA" id="ARBA00022792"/>
    </source>
</evidence>
<dbReference type="PANTHER" id="PTHR22589">
    <property type="entry name" value="CARNITINE O-ACYLTRANSFERASE"/>
    <property type="match status" value="1"/>
</dbReference>
<name>A0AAD7KAG3_9AGAR</name>
<keyword evidence="12" id="KW-0576">Peroxisome</keyword>
<evidence type="ECO:0000256" key="14">
    <source>
        <dbReference type="ARBA" id="ARBA00052702"/>
    </source>
</evidence>
<dbReference type="PROSITE" id="PS00439">
    <property type="entry name" value="ACYLTRANSF_C_1"/>
    <property type="match status" value="1"/>
</dbReference>
<dbReference type="PANTHER" id="PTHR22589:SF103">
    <property type="entry name" value="CARNITINE O-ACETYL-TRANSFERASE, ISOFORM A-RELATED"/>
    <property type="match status" value="1"/>
</dbReference>
<evidence type="ECO:0000256" key="4">
    <source>
        <dbReference type="ARBA" id="ARBA00022448"/>
    </source>
</evidence>
<feature type="coiled-coil region" evidence="19">
    <location>
        <begin position="603"/>
        <end position="631"/>
    </location>
</feature>
<dbReference type="InterPro" id="IPR042231">
    <property type="entry name" value="Cho/carn_acyl_trans_2"/>
</dbReference>
<dbReference type="SUPFAM" id="SSF52777">
    <property type="entry name" value="CoA-dependent acyltransferases"/>
    <property type="match status" value="2"/>
</dbReference>
<evidence type="ECO:0000256" key="11">
    <source>
        <dbReference type="ARBA" id="ARBA00023136"/>
    </source>
</evidence>
<dbReference type="EMBL" id="JARJLG010000004">
    <property type="protein sequence ID" value="KAJ7781744.1"/>
    <property type="molecule type" value="Genomic_DNA"/>
</dbReference>
<evidence type="ECO:0000259" key="20">
    <source>
        <dbReference type="Pfam" id="PF00755"/>
    </source>
</evidence>
<evidence type="ECO:0000256" key="10">
    <source>
        <dbReference type="ARBA" id="ARBA00023128"/>
    </source>
</evidence>
<evidence type="ECO:0000256" key="15">
    <source>
        <dbReference type="ARBA" id="ARBA00053195"/>
    </source>
</evidence>
<dbReference type="GO" id="GO:0006631">
    <property type="term" value="P:fatty acid metabolic process"/>
    <property type="evidence" value="ECO:0007669"/>
    <property type="project" value="UniProtKB-KW"/>
</dbReference>
<comment type="subcellular location">
    <subcellularLocation>
        <location evidence="2">Mitochondrion inner membrane</location>
        <topology evidence="2">Peripheral membrane protein</topology>
        <orientation evidence="2">Matrix side</orientation>
    </subcellularLocation>
    <subcellularLocation>
        <location evidence="1">Peroxisome</location>
    </subcellularLocation>
</comment>
<evidence type="ECO:0000313" key="21">
    <source>
        <dbReference type="EMBL" id="KAJ7781744.1"/>
    </source>
</evidence>
<keyword evidence="22" id="KW-1185">Reference proteome</keyword>
<dbReference type="Gene3D" id="3.30.559.70">
    <property type="entry name" value="Choline/Carnitine o-acyltransferase, domain 2"/>
    <property type="match status" value="1"/>
</dbReference>
<dbReference type="GO" id="GO:0005743">
    <property type="term" value="C:mitochondrial inner membrane"/>
    <property type="evidence" value="ECO:0007669"/>
    <property type="project" value="UniProtKB-SubCell"/>
</dbReference>
<accession>A0AAD7KAG3</accession>
<keyword evidence="10" id="KW-0496">Mitochondrion</keyword>
<dbReference type="InterPro" id="IPR039551">
    <property type="entry name" value="Cho/carn_acyl_trans"/>
</dbReference>
<keyword evidence="9" id="KW-0443">Lipid metabolism</keyword>
<evidence type="ECO:0000256" key="18">
    <source>
        <dbReference type="PIRSR" id="PIRSR600542-1"/>
    </source>
</evidence>
<sequence>MLRLTSRLTVTRRFPMPPSRKSSTEVPPKGYAIDPAAGPMLRFQASLPRLPVPTISSTANKYLESTHPHLTPAEYAQTEAAVHAFMASEQAAELQKRLEARAAEPGMLNWLSEWWNDTAYMGYRDPVVVFVSYFYVHLNDPLRTKPAQRAASLLKAMLPFRKMVETKELEPEKVRGAPLCMDSYKWLFHSSRYPTKPSDTARKFDPATHNHVVFVRKNKFFLVPLVHPSGAELSAAELETQVDRVIELAGETAGTPVGALTSDNRDNWTDARAALLAANPANAASLEAIESAMIIVCLDDTKPVTREDISTACWVGNGRNRFYDKHQLIVFDNGRSGFLGEHSCMDGTPTLRMNEFVLATLALGKADLGTPTGEALPAPIELPFALNATARDLIAGAEARFDALAAAHELHVLHYEGYGKDAIKGFGASPDAWVQLVKQLAFHKMCGRPGVTYESAQTRKYQLGRTEVIRSASRETRAWAEAMLDPGASDASRVALLRAAVTRHLQYAAWAADGQGVDRHLFGLKKMLREGERVPALYLDRAFARTNHWELSTSQLSSAYLDGWGYGEVVPDGFGLAYAIGDRYIRWTITSTRGDAAVLRHYLAEAATEAREVMERALKAEKAEKEREKAKL</sequence>
<dbReference type="Gene3D" id="3.30.559.10">
    <property type="entry name" value="Chloramphenicol acetyltransferase-like domain"/>
    <property type="match status" value="1"/>
</dbReference>
<dbReference type="AlphaFoldDB" id="A0AAD7KAG3"/>
<evidence type="ECO:0000313" key="22">
    <source>
        <dbReference type="Proteomes" id="UP001215280"/>
    </source>
</evidence>
<comment type="catalytic activity">
    <reaction evidence="14">
        <text>(R)-carnitine + acetyl-CoA = O-acetyl-(R)-carnitine + CoA</text>
        <dbReference type="Rhea" id="RHEA:21136"/>
        <dbReference type="ChEBI" id="CHEBI:16347"/>
        <dbReference type="ChEBI" id="CHEBI:57287"/>
        <dbReference type="ChEBI" id="CHEBI:57288"/>
        <dbReference type="ChEBI" id="CHEBI:57589"/>
        <dbReference type="EC" id="2.3.1.7"/>
    </reaction>
</comment>
<dbReference type="EC" id="2.3.1.7" evidence="16"/>
<feature type="active site" description="Proton acceptor" evidence="18">
    <location>
        <position position="342"/>
    </location>
</feature>
<keyword evidence="4" id="KW-0813">Transport</keyword>
<keyword evidence="13 21" id="KW-0012">Acyltransferase</keyword>
<dbReference type="GO" id="GO:0009437">
    <property type="term" value="P:carnitine metabolic process"/>
    <property type="evidence" value="ECO:0007669"/>
    <property type="project" value="TreeGrafter"/>
</dbReference>
<evidence type="ECO:0000256" key="9">
    <source>
        <dbReference type="ARBA" id="ARBA00023098"/>
    </source>
</evidence>
<keyword evidence="7" id="KW-0276">Fatty acid metabolism</keyword>
<dbReference type="Pfam" id="PF00755">
    <property type="entry name" value="Carn_acyltransf"/>
    <property type="match status" value="1"/>
</dbReference>
<reference evidence="21" key="1">
    <citation type="submission" date="2023-03" db="EMBL/GenBank/DDBJ databases">
        <title>Massive genome expansion in bonnet fungi (Mycena s.s.) driven by repeated elements and novel gene families across ecological guilds.</title>
        <authorList>
            <consortium name="Lawrence Berkeley National Laboratory"/>
            <person name="Harder C.B."/>
            <person name="Miyauchi S."/>
            <person name="Viragh M."/>
            <person name="Kuo A."/>
            <person name="Thoen E."/>
            <person name="Andreopoulos B."/>
            <person name="Lu D."/>
            <person name="Skrede I."/>
            <person name="Drula E."/>
            <person name="Henrissat B."/>
            <person name="Morin E."/>
            <person name="Kohler A."/>
            <person name="Barry K."/>
            <person name="LaButti K."/>
            <person name="Morin E."/>
            <person name="Salamov A."/>
            <person name="Lipzen A."/>
            <person name="Mereny Z."/>
            <person name="Hegedus B."/>
            <person name="Baldrian P."/>
            <person name="Stursova M."/>
            <person name="Weitz H."/>
            <person name="Taylor A."/>
            <person name="Grigoriev I.V."/>
            <person name="Nagy L.G."/>
            <person name="Martin F."/>
            <person name="Kauserud H."/>
        </authorList>
    </citation>
    <scope>NUCLEOTIDE SEQUENCE</scope>
    <source>
        <strain evidence="21">CBHHK188m</strain>
    </source>
</reference>
<dbReference type="InterPro" id="IPR023213">
    <property type="entry name" value="CAT-like_dom_sf"/>
</dbReference>
<comment type="caution">
    <text evidence="21">The sequence shown here is derived from an EMBL/GenBank/DDBJ whole genome shotgun (WGS) entry which is preliminary data.</text>
</comment>
<evidence type="ECO:0000256" key="17">
    <source>
        <dbReference type="ARBA" id="ARBA00073438"/>
    </source>
</evidence>